<keyword evidence="2" id="KW-1185">Reference proteome</keyword>
<reference evidence="1 2" key="1">
    <citation type="journal article" date="2021" name="Nat. Plants">
        <title>The Taxus genome provides insights into paclitaxel biosynthesis.</title>
        <authorList>
            <person name="Xiong X."/>
            <person name="Gou J."/>
            <person name="Liao Q."/>
            <person name="Li Y."/>
            <person name="Zhou Q."/>
            <person name="Bi G."/>
            <person name="Li C."/>
            <person name="Du R."/>
            <person name="Wang X."/>
            <person name="Sun T."/>
            <person name="Guo L."/>
            <person name="Liang H."/>
            <person name="Lu P."/>
            <person name="Wu Y."/>
            <person name="Zhang Z."/>
            <person name="Ro D.K."/>
            <person name="Shang Y."/>
            <person name="Huang S."/>
            <person name="Yan J."/>
        </authorList>
    </citation>
    <scope>NUCLEOTIDE SEQUENCE [LARGE SCALE GENOMIC DNA]</scope>
    <source>
        <strain evidence="1">Ta-2019</strain>
    </source>
</reference>
<dbReference type="EMBL" id="JAHRHJ020000002">
    <property type="protein sequence ID" value="KAH9326082.1"/>
    <property type="molecule type" value="Genomic_DNA"/>
</dbReference>
<dbReference type="AlphaFoldDB" id="A0AA38GMI0"/>
<comment type="caution">
    <text evidence="1">The sequence shown here is derived from an EMBL/GenBank/DDBJ whole genome shotgun (WGS) entry which is preliminary data.</text>
</comment>
<organism evidence="1 2">
    <name type="scientific">Taxus chinensis</name>
    <name type="common">Chinese yew</name>
    <name type="synonym">Taxus wallichiana var. chinensis</name>
    <dbReference type="NCBI Taxonomy" id="29808"/>
    <lineage>
        <taxon>Eukaryota</taxon>
        <taxon>Viridiplantae</taxon>
        <taxon>Streptophyta</taxon>
        <taxon>Embryophyta</taxon>
        <taxon>Tracheophyta</taxon>
        <taxon>Spermatophyta</taxon>
        <taxon>Pinopsida</taxon>
        <taxon>Pinidae</taxon>
        <taxon>Conifers II</taxon>
        <taxon>Cupressales</taxon>
        <taxon>Taxaceae</taxon>
        <taxon>Taxus</taxon>
    </lineage>
</organism>
<evidence type="ECO:0000313" key="2">
    <source>
        <dbReference type="Proteomes" id="UP000824469"/>
    </source>
</evidence>
<dbReference type="Proteomes" id="UP000824469">
    <property type="component" value="Unassembled WGS sequence"/>
</dbReference>
<proteinExistence type="predicted"/>
<gene>
    <name evidence="1" type="ORF">KI387_006260</name>
</gene>
<protein>
    <submittedName>
        <fullName evidence="1">Uncharacterized protein</fullName>
    </submittedName>
</protein>
<evidence type="ECO:0000313" key="1">
    <source>
        <dbReference type="EMBL" id="KAH9326082.1"/>
    </source>
</evidence>
<feature type="non-terminal residue" evidence="1">
    <location>
        <position position="1"/>
    </location>
</feature>
<accession>A0AA38GMI0</accession>
<sequence>TISKWIPKSHFFSSSWIRKSHSRNKINMNEEYQSLDEEIECGCCYNEFEFQLMAQ</sequence>
<name>A0AA38GMI0_TAXCH</name>
<feature type="non-terminal residue" evidence="1">
    <location>
        <position position="55"/>
    </location>
</feature>